<protein>
    <submittedName>
        <fullName evidence="1">DUF1572 family protein</fullName>
    </submittedName>
</protein>
<dbReference type="AlphaFoldDB" id="A0AAE3MML3"/>
<dbReference type="InterPro" id="IPR034660">
    <property type="entry name" value="DinB/YfiT-like"/>
</dbReference>
<organism evidence="1 2">
    <name type="scientific">Lentiprolixibacter aurantiacus</name>
    <dbReference type="NCBI Taxonomy" id="2993939"/>
    <lineage>
        <taxon>Bacteria</taxon>
        <taxon>Pseudomonadati</taxon>
        <taxon>Bacteroidota</taxon>
        <taxon>Flavobacteriia</taxon>
        <taxon>Flavobacteriales</taxon>
        <taxon>Flavobacteriaceae</taxon>
        <taxon>Lentiprolixibacter</taxon>
    </lineage>
</organism>
<evidence type="ECO:0000313" key="2">
    <source>
        <dbReference type="Proteomes" id="UP001207116"/>
    </source>
</evidence>
<dbReference type="InterPro" id="IPR011466">
    <property type="entry name" value="DUF1572"/>
</dbReference>
<keyword evidence="2" id="KW-1185">Reference proteome</keyword>
<dbReference type="RefSeq" id="WP_266013276.1">
    <property type="nucleotide sequence ID" value="NZ_JAPFQP010000003.1"/>
</dbReference>
<sequence length="179" mass="21053">MDLPTHYLANARKELLRFKGIAEKSMQQLNEEDLHYRPGKEDNSIAVIVQHMVGNMRSRFTNFLTEDGEKTWRNRESEFETTLQNKSELLQAWESGWDCVFHTLDNLKPHQLMQEVKIRNEAHLVIEAINRQLAHYAYHTGQIAYLAKSIRGKDWESMSIPKGESERFNKKMFEKGSRD</sequence>
<evidence type="ECO:0000313" key="1">
    <source>
        <dbReference type="EMBL" id="MCX2719978.1"/>
    </source>
</evidence>
<name>A0AAE3MML3_9FLAO</name>
<accession>A0AAE3MML3</accession>
<comment type="caution">
    <text evidence="1">The sequence shown here is derived from an EMBL/GenBank/DDBJ whole genome shotgun (WGS) entry which is preliminary data.</text>
</comment>
<proteinExistence type="predicted"/>
<dbReference type="EMBL" id="JAPFQP010000003">
    <property type="protein sequence ID" value="MCX2719978.1"/>
    <property type="molecule type" value="Genomic_DNA"/>
</dbReference>
<gene>
    <name evidence="1" type="ORF">OO016_10235</name>
</gene>
<dbReference type="SUPFAM" id="SSF109854">
    <property type="entry name" value="DinB/YfiT-like putative metalloenzymes"/>
    <property type="match status" value="1"/>
</dbReference>
<dbReference type="Gene3D" id="1.20.120.450">
    <property type="entry name" value="dinb family like domain"/>
    <property type="match status" value="1"/>
</dbReference>
<reference evidence="1" key="1">
    <citation type="submission" date="2022-11" db="EMBL/GenBank/DDBJ databases">
        <title>The characterization of three novel Bacteroidetes species and genomic analysis of their roles in tidal elemental geochemical cycles.</title>
        <authorList>
            <person name="Ma K.-J."/>
        </authorList>
    </citation>
    <scope>NUCLEOTIDE SEQUENCE</scope>
    <source>
        <strain evidence="1">M415</strain>
    </source>
</reference>
<dbReference type="Proteomes" id="UP001207116">
    <property type="component" value="Unassembled WGS sequence"/>
</dbReference>
<dbReference type="Pfam" id="PF07609">
    <property type="entry name" value="DUF1572"/>
    <property type="match status" value="1"/>
</dbReference>